<feature type="domain" description="Flavin reductase like" evidence="2">
    <location>
        <begin position="31"/>
        <end position="178"/>
    </location>
</feature>
<protein>
    <submittedName>
        <fullName evidence="3">Flavin reductase (DIM6/NTAB) family NADH-FMN oxidoreductase RutF</fullName>
    </submittedName>
</protein>
<organism evidence="3 4">
    <name type="scientific">Thiocapsa rosea</name>
    <dbReference type="NCBI Taxonomy" id="69360"/>
    <lineage>
        <taxon>Bacteria</taxon>
        <taxon>Pseudomonadati</taxon>
        <taxon>Pseudomonadota</taxon>
        <taxon>Gammaproteobacteria</taxon>
        <taxon>Chromatiales</taxon>
        <taxon>Chromatiaceae</taxon>
        <taxon>Thiocapsa</taxon>
    </lineage>
</organism>
<keyword evidence="1" id="KW-0560">Oxidoreductase</keyword>
<name>A0A495VCG0_9GAMM</name>
<dbReference type="PANTHER" id="PTHR30466:SF15">
    <property type="entry name" value="POSSIBLE OXIDOREDUCTASE"/>
    <property type="match status" value="1"/>
</dbReference>
<dbReference type="Proteomes" id="UP000274556">
    <property type="component" value="Unassembled WGS sequence"/>
</dbReference>
<evidence type="ECO:0000313" key="3">
    <source>
        <dbReference type="EMBL" id="RKT46067.1"/>
    </source>
</evidence>
<dbReference type="GO" id="GO:0010181">
    <property type="term" value="F:FMN binding"/>
    <property type="evidence" value="ECO:0007669"/>
    <property type="project" value="InterPro"/>
</dbReference>
<dbReference type="InterPro" id="IPR002563">
    <property type="entry name" value="Flavin_Rdtase-like_dom"/>
</dbReference>
<accession>A0A495VCG0</accession>
<dbReference type="GO" id="GO:0042602">
    <property type="term" value="F:riboflavin reductase (NADPH) activity"/>
    <property type="evidence" value="ECO:0007669"/>
    <property type="project" value="TreeGrafter"/>
</dbReference>
<dbReference type="Gene3D" id="2.30.110.10">
    <property type="entry name" value="Electron Transport, Fmn-binding Protein, Chain A"/>
    <property type="match status" value="1"/>
</dbReference>
<proteinExistence type="predicted"/>
<keyword evidence="4" id="KW-1185">Reference proteome</keyword>
<dbReference type="AlphaFoldDB" id="A0A495VCG0"/>
<reference evidence="3 4" key="1">
    <citation type="submission" date="2018-10" db="EMBL/GenBank/DDBJ databases">
        <title>Genomic Encyclopedia of Archaeal and Bacterial Type Strains, Phase II (KMG-II): from individual species to whole genera.</title>
        <authorList>
            <person name="Goeker M."/>
        </authorList>
    </citation>
    <scope>NUCLEOTIDE SEQUENCE [LARGE SCALE GENOMIC DNA]</scope>
    <source>
        <strain evidence="3 4">DSM 235</strain>
    </source>
</reference>
<evidence type="ECO:0000313" key="4">
    <source>
        <dbReference type="Proteomes" id="UP000274556"/>
    </source>
</evidence>
<sequence>MRHCASAGRHDMSPEAHARNPAAINAVNEVFHLYDPPLWLVTARDGARRGGFIATAATRASIVHEIPRMLVAVAKHHHTWRLIEASGSFALHLLAADDIAGVRRFGLASGHQVDKFADLPSRETPAGSPLIEGTMSWLDCRVESRMDIGDRTTYLAEVTAGAVLRRGPILTVAGLLRDAPEADRAELKRLYAQDQETDRAAILAWRRSRGDT</sequence>
<dbReference type="InterPro" id="IPR050268">
    <property type="entry name" value="NADH-dep_flavin_reductase"/>
</dbReference>
<evidence type="ECO:0000259" key="2">
    <source>
        <dbReference type="SMART" id="SM00903"/>
    </source>
</evidence>
<dbReference type="SMART" id="SM00903">
    <property type="entry name" value="Flavin_Reduct"/>
    <property type="match status" value="1"/>
</dbReference>
<dbReference type="Pfam" id="PF01613">
    <property type="entry name" value="Flavin_Reduct"/>
    <property type="match status" value="1"/>
</dbReference>
<evidence type="ECO:0000256" key="1">
    <source>
        <dbReference type="ARBA" id="ARBA00023002"/>
    </source>
</evidence>
<dbReference type="InterPro" id="IPR012349">
    <property type="entry name" value="Split_barrel_FMN-bd"/>
</dbReference>
<dbReference type="SUPFAM" id="SSF50475">
    <property type="entry name" value="FMN-binding split barrel"/>
    <property type="match status" value="1"/>
</dbReference>
<comment type="caution">
    <text evidence="3">The sequence shown here is derived from an EMBL/GenBank/DDBJ whole genome shotgun (WGS) entry which is preliminary data.</text>
</comment>
<gene>
    <name evidence="3" type="ORF">BDD21_3565</name>
</gene>
<dbReference type="PANTHER" id="PTHR30466">
    <property type="entry name" value="FLAVIN REDUCTASE"/>
    <property type="match status" value="1"/>
</dbReference>
<dbReference type="EMBL" id="RBXL01000001">
    <property type="protein sequence ID" value="RKT46067.1"/>
    <property type="molecule type" value="Genomic_DNA"/>
</dbReference>